<dbReference type="Proteomes" id="UP000078406">
    <property type="component" value="Unassembled WGS sequence"/>
</dbReference>
<evidence type="ECO:0000256" key="4">
    <source>
        <dbReference type="SAM" id="Phobius"/>
    </source>
</evidence>
<dbReference type="PANTHER" id="PTHR45138:SF9">
    <property type="entry name" value="DIGUANYLATE CYCLASE DGCM-RELATED"/>
    <property type="match status" value="1"/>
</dbReference>
<dbReference type="PROSITE" id="PS50887">
    <property type="entry name" value="GGDEF"/>
    <property type="match status" value="1"/>
</dbReference>
<evidence type="ECO:0000313" key="7">
    <source>
        <dbReference type="Proteomes" id="UP000078406"/>
    </source>
</evidence>
<evidence type="ECO:0000259" key="5">
    <source>
        <dbReference type="PROSITE" id="PS50887"/>
    </source>
</evidence>
<dbReference type="EMBL" id="LLEI02000021">
    <property type="protein sequence ID" value="OAJ95087.1"/>
    <property type="molecule type" value="Genomic_DNA"/>
</dbReference>
<gene>
    <name evidence="6" type="ORF">APB76_07335</name>
</gene>
<dbReference type="InterPro" id="IPR029787">
    <property type="entry name" value="Nucleotide_cyclase"/>
</dbReference>
<dbReference type="SMART" id="SM00267">
    <property type="entry name" value="GGDEF"/>
    <property type="match status" value="1"/>
</dbReference>
<dbReference type="CDD" id="cd01949">
    <property type="entry name" value="GGDEF"/>
    <property type="match status" value="1"/>
</dbReference>
<dbReference type="Pfam" id="PF00990">
    <property type="entry name" value="GGDEF"/>
    <property type="match status" value="1"/>
</dbReference>
<dbReference type="GO" id="GO:0005886">
    <property type="term" value="C:plasma membrane"/>
    <property type="evidence" value="ECO:0007669"/>
    <property type="project" value="TreeGrafter"/>
</dbReference>
<dbReference type="GO" id="GO:0052621">
    <property type="term" value="F:diguanylate cyclase activity"/>
    <property type="evidence" value="ECO:0007669"/>
    <property type="project" value="UniProtKB-EC"/>
</dbReference>
<name>A0A177Y2Q6_9VIBR</name>
<comment type="catalytic activity">
    <reaction evidence="3">
        <text>2 GTP = 3',3'-c-di-GMP + 2 diphosphate</text>
        <dbReference type="Rhea" id="RHEA:24898"/>
        <dbReference type="ChEBI" id="CHEBI:33019"/>
        <dbReference type="ChEBI" id="CHEBI:37565"/>
        <dbReference type="ChEBI" id="CHEBI:58805"/>
        <dbReference type="EC" id="2.7.7.65"/>
    </reaction>
</comment>
<dbReference type="SUPFAM" id="SSF55073">
    <property type="entry name" value="Nucleotide cyclase"/>
    <property type="match status" value="1"/>
</dbReference>
<keyword evidence="4" id="KW-0812">Transmembrane</keyword>
<protein>
    <recommendedName>
        <fullName evidence="2">diguanylate cyclase</fullName>
        <ecNumber evidence="2">2.7.7.65</ecNumber>
    </recommendedName>
</protein>
<evidence type="ECO:0000256" key="2">
    <source>
        <dbReference type="ARBA" id="ARBA00012528"/>
    </source>
</evidence>
<comment type="caution">
    <text evidence="6">The sequence shown here is derived from an EMBL/GenBank/DDBJ whole genome shotgun (WGS) entry which is preliminary data.</text>
</comment>
<keyword evidence="6" id="KW-0418">Kinase</keyword>
<accession>A0A177Y2Q6</accession>
<evidence type="ECO:0000256" key="3">
    <source>
        <dbReference type="ARBA" id="ARBA00034247"/>
    </source>
</evidence>
<proteinExistence type="predicted"/>
<dbReference type="PANTHER" id="PTHR45138">
    <property type="entry name" value="REGULATORY COMPONENTS OF SENSORY TRANSDUCTION SYSTEM"/>
    <property type="match status" value="1"/>
</dbReference>
<keyword evidence="4" id="KW-0472">Membrane</keyword>
<evidence type="ECO:0000256" key="1">
    <source>
        <dbReference type="ARBA" id="ARBA00001946"/>
    </source>
</evidence>
<dbReference type="GO" id="GO:0016301">
    <property type="term" value="F:kinase activity"/>
    <property type="evidence" value="ECO:0007669"/>
    <property type="project" value="UniProtKB-KW"/>
</dbReference>
<feature type="domain" description="GGDEF" evidence="5">
    <location>
        <begin position="255"/>
        <end position="386"/>
    </location>
</feature>
<dbReference type="GO" id="GO:1902201">
    <property type="term" value="P:negative regulation of bacterial-type flagellum-dependent cell motility"/>
    <property type="evidence" value="ECO:0007669"/>
    <property type="project" value="TreeGrafter"/>
</dbReference>
<dbReference type="FunFam" id="3.30.70.270:FF:000001">
    <property type="entry name" value="Diguanylate cyclase domain protein"/>
    <property type="match status" value="1"/>
</dbReference>
<feature type="transmembrane region" description="Helical" evidence="4">
    <location>
        <begin position="6"/>
        <end position="28"/>
    </location>
</feature>
<feature type="transmembrane region" description="Helical" evidence="4">
    <location>
        <begin position="124"/>
        <end position="143"/>
    </location>
</feature>
<feature type="transmembrane region" description="Helical" evidence="4">
    <location>
        <begin position="69"/>
        <end position="88"/>
    </location>
</feature>
<evidence type="ECO:0000313" key="6">
    <source>
        <dbReference type="EMBL" id="OAJ95087.1"/>
    </source>
</evidence>
<keyword evidence="4" id="KW-1133">Transmembrane helix</keyword>
<dbReference type="EC" id="2.7.7.65" evidence="2"/>
<dbReference type="NCBIfam" id="TIGR00254">
    <property type="entry name" value="GGDEF"/>
    <property type="match status" value="1"/>
</dbReference>
<dbReference type="InterPro" id="IPR043128">
    <property type="entry name" value="Rev_trsase/Diguanyl_cyclase"/>
</dbReference>
<dbReference type="InterPro" id="IPR050469">
    <property type="entry name" value="Diguanylate_Cyclase"/>
</dbReference>
<dbReference type="InterPro" id="IPR000160">
    <property type="entry name" value="GGDEF_dom"/>
</dbReference>
<keyword evidence="6" id="KW-0808">Transferase</keyword>
<feature type="transmembrane region" description="Helical" evidence="4">
    <location>
        <begin position="100"/>
        <end position="118"/>
    </location>
</feature>
<reference evidence="6 7" key="1">
    <citation type="journal article" date="2016" name="Syst. Appl. Microbiol.">
        <title>Vibrio bivalvicida sp. nov., a novel larval pathogen for bivalve molluscs reared in a hatchery.</title>
        <authorList>
            <person name="Dubert J."/>
            <person name="Romalde J.L."/>
            <person name="Prado S."/>
            <person name="Barja J.L."/>
        </authorList>
    </citation>
    <scope>NUCLEOTIDE SEQUENCE [LARGE SCALE GENOMIC DNA]</scope>
    <source>
        <strain evidence="6 7">605</strain>
    </source>
</reference>
<feature type="transmembrane region" description="Helical" evidence="4">
    <location>
        <begin position="40"/>
        <end position="57"/>
    </location>
</feature>
<dbReference type="AlphaFoldDB" id="A0A177Y2Q6"/>
<sequence length="387" mass="43659">MLIELDIPTLSVVCVLLSLTYCIGLSLIQTLQPRFNGINLIAFALLLLGLGFMLMSFGNNVSLWVSKVLANSIVALSFILILHGICLLRGYSVSLANCGYYSLPLIVILLTYLTHFSSSTDARIAIMASYTSGLSFLAIYANQKGSREDIAPSKWLLTLGMSIYALYGVFRLIMLPFADRIDDFMVANWIQQLAFITIMTMIIFIGFAITWMLTGRLVATIYDSSLKDELTRLYNRRALEEFAPKEVARAQRFEHPLSVLLIDIDKFKKINDMYGHQAGDHVLKTIGRILRIETRKNDFSFRYGGEEFLIILPETSLKQAQIVAEKLRSVIGRTTMLPSNREFCTASFGVSELQEGEHWEVLIERADKALYDAKNQGRNRVVVSQYT</sequence>
<organism evidence="6 7">
    <name type="scientific">Vibrio bivalvicida</name>
    <dbReference type="NCBI Taxonomy" id="1276888"/>
    <lineage>
        <taxon>Bacteria</taxon>
        <taxon>Pseudomonadati</taxon>
        <taxon>Pseudomonadota</taxon>
        <taxon>Gammaproteobacteria</taxon>
        <taxon>Vibrionales</taxon>
        <taxon>Vibrionaceae</taxon>
        <taxon>Vibrio</taxon>
        <taxon>Vibrio oreintalis group</taxon>
    </lineage>
</organism>
<dbReference type="Gene3D" id="3.30.70.270">
    <property type="match status" value="1"/>
</dbReference>
<comment type="cofactor">
    <cofactor evidence="1">
        <name>Mg(2+)</name>
        <dbReference type="ChEBI" id="CHEBI:18420"/>
    </cofactor>
</comment>
<feature type="transmembrane region" description="Helical" evidence="4">
    <location>
        <begin position="155"/>
        <end position="177"/>
    </location>
</feature>
<dbReference type="GO" id="GO:0043709">
    <property type="term" value="P:cell adhesion involved in single-species biofilm formation"/>
    <property type="evidence" value="ECO:0007669"/>
    <property type="project" value="TreeGrafter"/>
</dbReference>
<feature type="transmembrane region" description="Helical" evidence="4">
    <location>
        <begin position="189"/>
        <end position="213"/>
    </location>
</feature>
<dbReference type="RefSeq" id="WP_054962078.1">
    <property type="nucleotide sequence ID" value="NZ_LLEI02000021.1"/>
</dbReference>